<evidence type="ECO:0000313" key="2">
    <source>
        <dbReference type="Proteomes" id="UP000823388"/>
    </source>
</evidence>
<gene>
    <name evidence="1" type="ORF">PVAP13_2KG081732</name>
</gene>
<dbReference type="EMBL" id="CM029039">
    <property type="protein sequence ID" value="KAG2640290.1"/>
    <property type="molecule type" value="Genomic_DNA"/>
</dbReference>
<comment type="caution">
    <text evidence="1">The sequence shown here is derived from an EMBL/GenBank/DDBJ whole genome shotgun (WGS) entry which is preliminary data.</text>
</comment>
<dbReference type="AlphaFoldDB" id="A0A8T0VYS5"/>
<reference evidence="1" key="1">
    <citation type="submission" date="2020-05" db="EMBL/GenBank/DDBJ databases">
        <title>WGS assembly of Panicum virgatum.</title>
        <authorList>
            <person name="Lovell J.T."/>
            <person name="Jenkins J."/>
            <person name="Shu S."/>
            <person name="Juenger T.E."/>
            <person name="Schmutz J."/>
        </authorList>
    </citation>
    <scope>NUCLEOTIDE SEQUENCE</scope>
    <source>
        <strain evidence="1">AP13</strain>
    </source>
</reference>
<organism evidence="1 2">
    <name type="scientific">Panicum virgatum</name>
    <name type="common">Blackwell switchgrass</name>
    <dbReference type="NCBI Taxonomy" id="38727"/>
    <lineage>
        <taxon>Eukaryota</taxon>
        <taxon>Viridiplantae</taxon>
        <taxon>Streptophyta</taxon>
        <taxon>Embryophyta</taxon>
        <taxon>Tracheophyta</taxon>
        <taxon>Spermatophyta</taxon>
        <taxon>Magnoliopsida</taxon>
        <taxon>Liliopsida</taxon>
        <taxon>Poales</taxon>
        <taxon>Poaceae</taxon>
        <taxon>PACMAD clade</taxon>
        <taxon>Panicoideae</taxon>
        <taxon>Panicodae</taxon>
        <taxon>Paniceae</taxon>
        <taxon>Panicinae</taxon>
        <taxon>Panicum</taxon>
        <taxon>Panicum sect. Hiantes</taxon>
    </lineage>
</organism>
<name>A0A8T0VYS5_PANVG</name>
<dbReference type="Proteomes" id="UP000823388">
    <property type="component" value="Chromosome 2K"/>
</dbReference>
<proteinExistence type="predicted"/>
<evidence type="ECO:0000313" key="1">
    <source>
        <dbReference type="EMBL" id="KAG2640290.1"/>
    </source>
</evidence>
<keyword evidence="2" id="KW-1185">Reference proteome</keyword>
<sequence>MWCVNSHESSTPARINTSAVCGRATASTTPSMSRLAGRYRAVKLANGEGSIPWCVHNSNRANLSLTVRIYCPCAFIDQPGQSTIAPLAVCRGHKVNYGGKKKNLCLLISSRITTDHLFLGSCMA</sequence>
<accession>A0A8T0VYS5</accession>
<protein>
    <submittedName>
        <fullName evidence="1">Uncharacterized protein</fullName>
    </submittedName>
</protein>